<dbReference type="Proteomes" id="UP000235460">
    <property type="component" value="Unassembled WGS sequence"/>
</dbReference>
<proteinExistence type="predicted"/>
<name>A0A2N7PM58_9BACT</name>
<dbReference type="InterPro" id="IPR051319">
    <property type="entry name" value="Oligoribo/pAp-PDE_c-di-AMP_PDE"/>
</dbReference>
<comment type="caution">
    <text evidence="3">The sequence shown here is derived from an EMBL/GenBank/DDBJ whole genome shotgun (WGS) entry which is preliminary data.</text>
</comment>
<dbReference type="SUPFAM" id="SSF64182">
    <property type="entry name" value="DHH phosphoesterases"/>
    <property type="match status" value="1"/>
</dbReference>
<evidence type="ECO:0000259" key="2">
    <source>
        <dbReference type="Pfam" id="PF02272"/>
    </source>
</evidence>
<dbReference type="InterPro" id="IPR003156">
    <property type="entry name" value="DHHA1_dom"/>
</dbReference>
<dbReference type="Gene3D" id="3.90.1640.10">
    <property type="entry name" value="inorganic pyrophosphatase (n-terminal core)"/>
    <property type="match status" value="1"/>
</dbReference>
<dbReference type="InterPro" id="IPR001667">
    <property type="entry name" value="DDH_dom"/>
</dbReference>
<evidence type="ECO:0000313" key="3">
    <source>
        <dbReference type="EMBL" id="PMP65739.1"/>
    </source>
</evidence>
<dbReference type="EMBL" id="PNIK01000091">
    <property type="protein sequence ID" value="PMP65739.1"/>
    <property type="molecule type" value="Genomic_DNA"/>
</dbReference>
<dbReference type="Pfam" id="PF02272">
    <property type="entry name" value="DHHA1"/>
    <property type="match status" value="1"/>
</dbReference>
<dbReference type="Pfam" id="PF01368">
    <property type="entry name" value="DHH"/>
    <property type="match status" value="1"/>
</dbReference>
<dbReference type="Gene3D" id="3.10.310.30">
    <property type="match status" value="1"/>
</dbReference>
<protein>
    <submittedName>
        <fullName evidence="3">Uncharacterized protein</fullName>
    </submittedName>
</protein>
<feature type="domain" description="DHHA1" evidence="2">
    <location>
        <begin position="246"/>
        <end position="323"/>
    </location>
</feature>
<dbReference type="GO" id="GO:0003676">
    <property type="term" value="F:nucleic acid binding"/>
    <property type="evidence" value="ECO:0007669"/>
    <property type="project" value="InterPro"/>
</dbReference>
<evidence type="ECO:0000259" key="1">
    <source>
        <dbReference type="Pfam" id="PF01368"/>
    </source>
</evidence>
<organism evidence="3 4">
    <name type="scientific">Thermodesulfobacterium geofontis</name>
    <dbReference type="NCBI Taxonomy" id="1295609"/>
    <lineage>
        <taxon>Bacteria</taxon>
        <taxon>Pseudomonadati</taxon>
        <taxon>Thermodesulfobacteriota</taxon>
        <taxon>Thermodesulfobacteria</taxon>
        <taxon>Thermodesulfobacteriales</taxon>
        <taxon>Thermodesulfobacteriaceae</taxon>
        <taxon>Thermodesulfobacterium</taxon>
    </lineage>
</organism>
<dbReference type="InterPro" id="IPR038763">
    <property type="entry name" value="DHH_sf"/>
</dbReference>
<gene>
    <name evidence="3" type="ORF">C0190_06365</name>
</gene>
<dbReference type="AlphaFoldDB" id="A0A2N7PM58"/>
<dbReference type="PANTHER" id="PTHR47618:SF1">
    <property type="entry name" value="BIFUNCTIONAL OLIGORIBONUCLEASE AND PAP PHOSPHATASE NRNA"/>
    <property type="match status" value="1"/>
</dbReference>
<evidence type="ECO:0000313" key="4">
    <source>
        <dbReference type="Proteomes" id="UP000235460"/>
    </source>
</evidence>
<sequence length="328" mass="37808">MNQTLENILNIFKSLENFILITHLNPDIDGISSMLALHIFLKTNKKNSFPILEIIPENINFLPYSEDLILIDNFNLNFEKFATIVLDTHTPERIFEKIYLKIASSEIFIIIDHHHVEKNRIRFSENEITLIDSSAPSTTYLIYEILRDGNFIITPEMAQNLLSGLYFDTGSFKYENVNEKTFLVAGELCKLGANPHLIASHLFENISVKEIEILKKILDRLEFLENGIIAISYLTFEDIKEIGIKNLNDFSNFLRSIKEVKISVLIKEVEKNIVSVSLRSRAPIEILHLAKTFGGGGHKYACGFKMKVNNFYEFLENFKEILRDYYGS</sequence>
<reference evidence="3 4" key="1">
    <citation type="submission" date="2018-01" db="EMBL/GenBank/DDBJ databases">
        <title>Metagenomic assembled genomes from two thermal pools in the Uzon Caldera, Kamchatka, Russia.</title>
        <authorList>
            <person name="Wilkins L."/>
            <person name="Ettinger C."/>
        </authorList>
    </citation>
    <scope>NUCLEOTIDE SEQUENCE [LARGE SCALE GENOMIC DNA]</scope>
    <source>
        <strain evidence="3">ZAV-08</strain>
    </source>
</reference>
<dbReference type="PANTHER" id="PTHR47618">
    <property type="entry name" value="BIFUNCTIONAL OLIGORIBONUCLEASE AND PAP PHOSPHATASE NRNA"/>
    <property type="match status" value="1"/>
</dbReference>
<accession>A0A2N7PM58</accession>
<feature type="domain" description="DDH" evidence="1">
    <location>
        <begin position="18"/>
        <end position="164"/>
    </location>
</feature>